<dbReference type="Proteomes" id="UP000550707">
    <property type="component" value="Unassembled WGS sequence"/>
</dbReference>
<evidence type="ECO:0000313" key="2">
    <source>
        <dbReference type="EMBL" id="KAF6501140.1"/>
    </source>
</evidence>
<feature type="region of interest" description="Disordered" evidence="1">
    <location>
        <begin position="101"/>
        <end position="148"/>
    </location>
</feature>
<proteinExistence type="predicted"/>
<reference evidence="2 3" key="1">
    <citation type="journal article" date="2020" name="Nature">
        <title>Six reference-quality genomes reveal evolution of bat adaptations.</title>
        <authorList>
            <person name="Jebb D."/>
            <person name="Huang Z."/>
            <person name="Pippel M."/>
            <person name="Hughes G.M."/>
            <person name="Lavrichenko K."/>
            <person name="Devanna P."/>
            <person name="Winkler S."/>
            <person name="Jermiin L.S."/>
            <person name="Skirmuntt E.C."/>
            <person name="Katzourakis A."/>
            <person name="Burkitt-Gray L."/>
            <person name="Ray D.A."/>
            <person name="Sullivan K.A.M."/>
            <person name="Roscito J.G."/>
            <person name="Kirilenko B.M."/>
            <person name="Davalos L.M."/>
            <person name="Corthals A.P."/>
            <person name="Power M.L."/>
            <person name="Jones G."/>
            <person name="Ransome R.D."/>
            <person name="Dechmann D.K.N."/>
            <person name="Locatelli A.G."/>
            <person name="Puechmaille S.J."/>
            <person name="Fedrigo O."/>
            <person name="Jarvis E.D."/>
            <person name="Hiller M."/>
            <person name="Vernes S.C."/>
            <person name="Myers E.W."/>
            <person name="Teeling E.C."/>
        </authorList>
    </citation>
    <scope>NUCLEOTIDE SEQUENCE [LARGE SCALE GENOMIC DNA]</scope>
    <source>
        <strain evidence="2">MMolMol1</strain>
        <tissue evidence="2">Muscle</tissue>
    </source>
</reference>
<evidence type="ECO:0000256" key="1">
    <source>
        <dbReference type="SAM" id="MobiDB-lite"/>
    </source>
</evidence>
<comment type="caution">
    <text evidence="2">The sequence shown here is derived from an EMBL/GenBank/DDBJ whole genome shotgun (WGS) entry which is preliminary data.</text>
</comment>
<accession>A0A7J8JXE3</accession>
<protein>
    <submittedName>
        <fullName evidence="2">Uncharacterized protein</fullName>
    </submittedName>
</protein>
<dbReference type="EMBL" id="JACASF010000001">
    <property type="protein sequence ID" value="KAF6501140.1"/>
    <property type="molecule type" value="Genomic_DNA"/>
</dbReference>
<name>A0A7J8JXE3_MOLMO</name>
<dbReference type="InParanoid" id="A0A7J8JXE3"/>
<gene>
    <name evidence="2" type="ORF">HJG59_008111</name>
</gene>
<dbReference type="AlphaFoldDB" id="A0A7J8JXE3"/>
<sequence>MYPGLRFPPAFAVMNMSTCRGSWTAGPTARPGIGERPVRSPPLSAAPSGAESSGQRATDMHFPLAQLLNYSMTAASPLARGSVSVPLELPTHICKMLCHPAVESPGSRSHSRGSKSKKASIAASSPWWTRLTPRGIGRRGRWGGREPTPVERMMIGHRRGHTSFSNTVLGQGTRASAKLGRPPLAEPQKPQPQTLRRQGKNTVRKQLALVSQMPRKVLERHFSTP</sequence>
<evidence type="ECO:0000313" key="3">
    <source>
        <dbReference type="Proteomes" id="UP000550707"/>
    </source>
</evidence>
<feature type="compositionally biased region" description="Basic and acidic residues" evidence="1">
    <location>
        <begin position="216"/>
        <end position="225"/>
    </location>
</feature>
<feature type="region of interest" description="Disordered" evidence="1">
    <location>
        <begin position="25"/>
        <end position="57"/>
    </location>
</feature>
<feature type="region of interest" description="Disordered" evidence="1">
    <location>
        <begin position="175"/>
        <end position="225"/>
    </location>
</feature>
<feature type="compositionally biased region" description="Basic residues" evidence="1">
    <location>
        <begin position="109"/>
        <end position="118"/>
    </location>
</feature>
<keyword evidence="3" id="KW-1185">Reference proteome</keyword>
<organism evidence="2 3">
    <name type="scientific">Molossus molossus</name>
    <name type="common">Pallas' mastiff bat</name>
    <name type="synonym">Vespertilio molossus</name>
    <dbReference type="NCBI Taxonomy" id="27622"/>
    <lineage>
        <taxon>Eukaryota</taxon>
        <taxon>Metazoa</taxon>
        <taxon>Chordata</taxon>
        <taxon>Craniata</taxon>
        <taxon>Vertebrata</taxon>
        <taxon>Euteleostomi</taxon>
        <taxon>Mammalia</taxon>
        <taxon>Eutheria</taxon>
        <taxon>Laurasiatheria</taxon>
        <taxon>Chiroptera</taxon>
        <taxon>Yangochiroptera</taxon>
        <taxon>Molossidae</taxon>
        <taxon>Molossus</taxon>
    </lineage>
</organism>